<dbReference type="SUPFAM" id="SSF46894">
    <property type="entry name" value="C-terminal effector domain of the bipartite response regulators"/>
    <property type="match status" value="1"/>
</dbReference>
<dbReference type="PROSITE" id="PS00622">
    <property type="entry name" value="HTH_LUXR_1"/>
    <property type="match status" value="1"/>
</dbReference>
<dbReference type="PRINTS" id="PR00038">
    <property type="entry name" value="HTHLUXR"/>
</dbReference>
<dbReference type="GO" id="GO:0005524">
    <property type="term" value="F:ATP binding"/>
    <property type="evidence" value="ECO:0007669"/>
    <property type="project" value="UniProtKB-KW"/>
</dbReference>
<dbReference type="SMART" id="SM00421">
    <property type="entry name" value="HTH_LUXR"/>
    <property type="match status" value="1"/>
</dbReference>
<dbReference type="PANTHER" id="PTHR16305">
    <property type="entry name" value="TESTICULAR SOLUBLE ADENYLYL CYCLASE"/>
    <property type="match status" value="1"/>
</dbReference>
<dbReference type="GO" id="GO:0005737">
    <property type="term" value="C:cytoplasm"/>
    <property type="evidence" value="ECO:0007669"/>
    <property type="project" value="TreeGrafter"/>
</dbReference>
<dbReference type="Pfam" id="PF13191">
    <property type="entry name" value="AAA_16"/>
    <property type="match status" value="1"/>
</dbReference>
<evidence type="ECO:0000256" key="2">
    <source>
        <dbReference type="ARBA" id="ARBA00022840"/>
    </source>
</evidence>
<dbReference type="Gene3D" id="3.40.50.300">
    <property type="entry name" value="P-loop containing nucleotide triphosphate hydrolases"/>
    <property type="match status" value="1"/>
</dbReference>
<protein>
    <submittedName>
        <fullName evidence="5">Regulatory LuxR family protein</fullName>
    </submittedName>
</protein>
<dbReference type="PANTHER" id="PTHR16305:SF28">
    <property type="entry name" value="GUANYLATE CYCLASE DOMAIN-CONTAINING PROTEIN"/>
    <property type="match status" value="1"/>
</dbReference>
<evidence type="ECO:0000256" key="3">
    <source>
        <dbReference type="SAM" id="MobiDB-lite"/>
    </source>
</evidence>
<gene>
    <name evidence="5" type="ORF">LY71_103249</name>
</gene>
<feature type="region of interest" description="Disordered" evidence="3">
    <location>
        <begin position="870"/>
        <end position="901"/>
    </location>
</feature>
<dbReference type="Proteomes" id="UP000239210">
    <property type="component" value="Unassembled WGS sequence"/>
</dbReference>
<name>A0A2T0TYC0_9ACTN</name>
<dbReference type="PROSITE" id="PS50043">
    <property type="entry name" value="HTH_LUXR_2"/>
    <property type="match status" value="1"/>
</dbReference>
<keyword evidence="6" id="KW-1185">Reference proteome</keyword>
<accession>A0A2T0TYC0</accession>
<dbReference type="InterPro" id="IPR016032">
    <property type="entry name" value="Sig_transdc_resp-reg_C-effctor"/>
</dbReference>
<keyword evidence="1" id="KW-0547">Nucleotide-binding</keyword>
<dbReference type="InterPro" id="IPR000792">
    <property type="entry name" value="Tscrpt_reg_LuxR_C"/>
</dbReference>
<dbReference type="EMBL" id="PVTG01000003">
    <property type="protein sequence ID" value="PRY50685.1"/>
    <property type="molecule type" value="Genomic_DNA"/>
</dbReference>
<evidence type="ECO:0000313" key="6">
    <source>
        <dbReference type="Proteomes" id="UP000239210"/>
    </source>
</evidence>
<evidence type="ECO:0000259" key="4">
    <source>
        <dbReference type="PROSITE" id="PS50043"/>
    </source>
</evidence>
<feature type="domain" description="HTH luxR-type" evidence="4">
    <location>
        <begin position="811"/>
        <end position="876"/>
    </location>
</feature>
<dbReference type="GO" id="GO:0006355">
    <property type="term" value="P:regulation of DNA-templated transcription"/>
    <property type="evidence" value="ECO:0007669"/>
    <property type="project" value="InterPro"/>
</dbReference>
<reference evidence="5 6" key="1">
    <citation type="submission" date="2018-03" db="EMBL/GenBank/DDBJ databases">
        <title>Genomic Encyclopedia of Archaeal and Bacterial Type Strains, Phase II (KMG-II): from individual species to whole genera.</title>
        <authorList>
            <person name="Goeker M."/>
        </authorList>
    </citation>
    <scope>NUCLEOTIDE SEQUENCE [LARGE SCALE GENOMIC DNA]</scope>
    <source>
        <strain evidence="5 6">DSM 45416</strain>
    </source>
</reference>
<dbReference type="GO" id="GO:0004016">
    <property type="term" value="F:adenylate cyclase activity"/>
    <property type="evidence" value="ECO:0007669"/>
    <property type="project" value="TreeGrafter"/>
</dbReference>
<keyword evidence="2" id="KW-0067">ATP-binding</keyword>
<dbReference type="Gene3D" id="1.10.10.10">
    <property type="entry name" value="Winged helix-like DNA-binding domain superfamily/Winged helix DNA-binding domain"/>
    <property type="match status" value="1"/>
</dbReference>
<dbReference type="CDD" id="cd06170">
    <property type="entry name" value="LuxR_C_like"/>
    <property type="match status" value="1"/>
</dbReference>
<proteinExistence type="predicted"/>
<dbReference type="SUPFAM" id="SSF52540">
    <property type="entry name" value="P-loop containing nucleoside triphosphate hydrolases"/>
    <property type="match status" value="1"/>
</dbReference>
<dbReference type="InterPro" id="IPR036388">
    <property type="entry name" value="WH-like_DNA-bd_sf"/>
</dbReference>
<dbReference type="InterPro" id="IPR041664">
    <property type="entry name" value="AAA_16"/>
</dbReference>
<evidence type="ECO:0000256" key="1">
    <source>
        <dbReference type="ARBA" id="ARBA00022741"/>
    </source>
</evidence>
<sequence length="901" mass="94455">MEPILWPLVGRDEECAAIAAALDADPARSVVIAGPAGVGRTRLLREALTMARHRGRPTRAAAASPAAAAVPLGALAPLLPTIEAATPDPLPLLQLAAQAIAGDRTGPAPVLGVDDAQFLDPLSVTLLHQVAATGGVTLVLAVRTQPHRVDPSSQLWKDELATRLDVAPLGRDDANRLVAAVLEGDVDSRTCQRLWRLSEGHPQYLRELLEDGLRSGRLHRHRALWRWEGAVVPSPRLVEIVLAQLGDLEPEEWRAMEVLATAEPTSVHEVAEFSSFEAVASLQRRGLVVDADTDRDGEVRAAHPLFTEVVRRRAPEAVLRTIRQGLAVRAAAGSPEEWVRRGALMLDDALPSPDAAVLATAALRAAGRQEFPLAERLARAGIAAGGGAQAHLALVEAAWWQGQTARSAELAHQAVLVADSDEDRARLASIEVLVLFSGQGRADDAAAALRAATATITSPDGRAVLAATEAVLAFLGGDPAEAVRLGSSVLASAPTGLAEPLAAAATAAGLAVTGRTGRALSTVRAGWAALEALPAGRELTFVRVALAQAEVLSLHLGGRVEELERRTAELYRRNLVSPEWAGDAIACLHRGWAALAAGRPRVALRWLQEALSGLEEQDPAGFLPLCTALTATAHGQVGDLEAARSLVEGETATATATATVFQPFARLAEAWLAAAEGRRSDAGARALDAAGIAADQGQPAVEAVLLASALQFGRAREVVERAERLAGRLDSSLVEAVAQWARAGVRSSGDELDRVSHRLHEIGVLMSAAGAAAEAAAAHERMGNRHAAVLSRSRAETLTRACGLVHVIGPDDRLPPGLTSREEQVAQLAARGLSNQDIADELVVSVRTVEAHLAHVYAKLGITGRTDLGGALSSSGPRHRSARAQGRPDGRSARRAGLHSV</sequence>
<comment type="caution">
    <text evidence="5">The sequence shown here is derived from an EMBL/GenBank/DDBJ whole genome shotgun (WGS) entry which is preliminary data.</text>
</comment>
<dbReference type="GO" id="GO:0003677">
    <property type="term" value="F:DNA binding"/>
    <property type="evidence" value="ECO:0007669"/>
    <property type="project" value="InterPro"/>
</dbReference>
<dbReference type="InterPro" id="IPR027417">
    <property type="entry name" value="P-loop_NTPase"/>
</dbReference>
<evidence type="ECO:0000313" key="5">
    <source>
        <dbReference type="EMBL" id="PRY50685.1"/>
    </source>
</evidence>
<dbReference type="AlphaFoldDB" id="A0A2T0TYC0"/>
<dbReference type="Pfam" id="PF00196">
    <property type="entry name" value="GerE"/>
    <property type="match status" value="1"/>
</dbReference>
<organism evidence="5 6">
    <name type="scientific">Geodermatophilus tzadiensis</name>
    <dbReference type="NCBI Taxonomy" id="1137988"/>
    <lineage>
        <taxon>Bacteria</taxon>
        <taxon>Bacillati</taxon>
        <taxon>Actinomycetota</taxon>
        <taxon>Actinomycetes</taxon>
        <taxon>Geodermatophilales</taxon>
        <taxon>Geodermatophilaceae</taxon>
        <taxon>Geodermatophilus</taxon>
    </lineage>
</organism>